<dbReference type="Proteomes" id="UP000245839">
    <property type="component" value="Unassembled WGS sequence"/>
</dbReference>
<keyword evidence="1" id="KW-0472">Membrane</keyword>
<evidence type="ECO:0000313" key="3">
    <source>
        <dbReference type="EMBL" id="SSA51527.1"/>
    </source>
</evidence>
<reference evidence="3 5" key="1">
    <citation type="submission" date="2016-10" db="EMBL/GenBank/DDBJ databases">
        <authorList>
            <person name="Cai Z."/>
        </authorList>
    </citation>
    <scope>NUCLEOTIDE SEQUENCE [LARGE SCALE GENOMIC DNA]</scope>
    <source>
        <strain evidence="3 5">DSM 25227</strain>
    </source>
</reference>
<organism evidence="3 5">
    <name type="scientific">Jannaschia seohaensis</name>
    <dbReference type="NCBI Taxonomy" id="475081"/>
    <lineage>
        <taxon>Bacteria</taxon>
        <taxon>Pseudomonadati</taxon>
        <taxon>Pseudomonadota</taxon>
        <taxon>Alphaproteobacteria</taxon>
        <taxon>Rhodobacterales</taxon>
        <taxon>Roseobacteraceae</taxon>
        <taxon>Jannaschia</taxon>
    </lineage>
</organism>
<evidence type="ECO:0000256" key="1">
    <source>
        <dbReference type="SAM" id="Phobius"/>
    </source>
</evidence>
<dbReference type="RefSeq" id="WP_109566415.1">
    <property type="nucleotide sequence ID" value="NZ_QGDJ01000021.1"/>
</dbReference>
<feature type="transmembrane region" description="Helical" evidence="1">
    <location>
        <begin position="58"/>
        <end position="75"/>
    </location>
</feature>
<evidence type="ECO:0008006" key="6">
    <source>
        <dbReference type="Google" id="ProtNLM"/>
    </source>
</evidence>
<feature type="transmembrane region" description="Helical" evidence="1">
    <location>
        <begin position="25"/>
        <end position="51"/>
    </location>
</feature>
<accession>A0A2Y9B941</accession>
<reference evidence="2 4" key="2">
    <citation type="submission" date="2018-03" db="EMBL/GenBank/DDBJ databases">
        <title>Genomic Encyclopedia of Archaeal and Bacterial Type Strains, Phase II (KMG-II): from individual species to whole genera.</title>
        <authorList>
            <person name="Goeker M."/>
        </authorList>
    </citation>
    <scope>NUCLEOTIDE SEQUENCE [LARGE SCALE GENOMIC DNA]</scope>
    <source>
        <strain evidence="2 4">DSM 25227</strain>
    </source>
</reference>
<sequence length="95" mass="9627">MTAWWVWALAAVALGVVEVLAPSYLALGFAIGAGLIALGLLTGVLGALLGLAGGYGSGVILLLFAALSLGAWLTLRRVFGAPGGQVRTFEDDVND</sequence>
<dbReference type="Proteomes" id="UP000251571">
    <property type="component" value="Unassembled WGS sequence"/>
</dbReference>
<dbReference type="AlphaFoldDB" id="A0A2Y9B941"/>
<name>A0A2Y9B941_9RHOB</name>
<evidence type="ECO:0000313" key="2">
    <source>
        <dbReference type="EMBL" id="PWJ10926.1"/>
    </source>
</evidence>
<protein>
    <recommendedName>
        <fullName evidence="6">NfeD-like partner-binding protein</fullName>
    </recommendedName>
</protein>
<evidence type="ECO:0000313" key="4">
    <source>
        <dbReference type="Proteomes" id="UP000245839"/>
    </source>
</evidence>
<dbReference type="EMBL" id="QGDJ01000021">
    <property type="protein sequence ID" value="PWJ10926.1"/>
    <property type="molecule type" value="Genomic_DNA"/>
</dbReference>
<dbReference type="OrthoDB" id="7745385at2"/>
<keyword evidence="1" id="KW-0812">Transmembrane</keyword>
<proteinExistence type="predicted"/>
<dbReference type="EMBL" id="UETC01000021">
    <property type="protein sequence ID" value="SSA51527.1"/>
    <property type="molecule type" value="Genomic_DNA"/>
</dbReference>
<keyword evidence="1" id="KW-1133">Transmembrane helix</keyword>
<gene>
    <name evidence="2" type="ORF">BCF38_12131</name>
    <name evidence="3" type="ORF">SAMN05421539_12131</name>
</gene>
<keyword evidence="4" id="KW-1185">Reference proteome</keyword>
<evidence type="ECO:0000313" key="5">
    <source>
        <dbReference type="Proteomes" id="UP000251571"/>
    </source>
</evidence>